<protein>
    <submittedName>
        <fullName evidence="1">Uncharacterized protein</fullName>
    </submittedName>
</protein>
<accession>A0A1L7N0T0</accession>
<name>A0A1L7N0T0_9CAUD</name>
<keyword evidence="2" id="KW-1185">Reference proteome</keyword>
<sequence>MHNLVCASIDKKRQQLLALKEKVHQYRHEHQDTEQYLLNLRSTCLELAYIVLAGKTDRADHPYIQRMLRVGEKASTVFNLCCYVVGEVFEHGKELGLTHIALIEDYLIPAPVMDVAAIYAARPGETHQARIDRIAGNYTATKAAIETAIDAANISEYDIPNIADLDYCSGQMAIAIDLKTQPSYQKQRRMDYVVDLINLSKIEKMVYADEYSRDDDELISLCLYFGFEGYAERRITLRFMAHIARDQSVLMHITTFTNSKELHAHRLYRPRKTTLKLPHVQAVYAYFEEIKSLINQSGTIELRRQQQTLAHVTLGLILHETLIIEEIDRKNS</sequence>
<organism evidence="1 2">
    <name type="scientific">Ralstonia phage RP12</name>
    <dbReference type="NCBI Taxonomy" id="1923889"/>
    <lineage>
        <taxon>Viruses</taxon>
        <taxon>Duplodnaviria</taxon>
        <taxon>Heunggongvirae</taxon>
        <taxon>Uroviricota</taxon>
        <taxon>Caudoviricetes</taxon>
        <taxon>Chimalliviridae</taxon>
        <taxon>Ripduovirus</taxon>
        <taxon>Ripduovirus RP12</taxon>
    </lineage>
</organism>
<dbReference type="Proteomes" id="UP000222831">
    <property type="component" value="Segment"/>
</dbReference>
<dbReference type="GeneID" id="40074500"/>
<reference evidence="1 2" key="1">
    <citation type="submission" date="2016-12" db="EMBL/GenBank/DDBJ databases">
        <title>Characterization of two jumbo phages RP12 and RP31 infecting the phytopathogen Ralstonia solanacearum.</title>
        <authorList>
            <person name="Kawasaki T."/>
            <person name="Yoshikawa G."/>
            <person name="Ogata H."/>
            <person name="Yamada T."/>
        </authorList>
    </citation>
    <scope>NUCLEOTIDE SEQUENCE [LARGE SCALE GENOMIC DNA]</scope>
    <source>
        <strain evidence="1 2">RP12</strain>
    </source>
</reference>
<evidence type="ECO:0000313" key="1">
    <source>
        <dbReference type="EMBL" id="BAW19079.1"/>
    </source>
</evidence>
<dbReference type="EMBL" id="AP017924">
    <property type="protein sequence ID" value="BAW19079.1"/>
    <property type="molecule type" value="Genomic_DNA"/>
</dbReference>
<proteinExistence type="predicted"/>
<evidence type="ECO:0000313" key="2">
    <source>
        <dbReference type="Proteomes" id="UP000222831"/>
    </source>
</evidence>
<dbReference type="RefSeq" id="YP_009598798.1">
    <property type="nucleotide sequence ID" value="NC_041911.1"/>
</dbReference>
<dbReference type="KEGG" id="vg:40074500"/>